<reference evidence="2" key="1">
    <citation type="journal article" date="2020" name="Nature">
        <title>Giant virus diversity and host interactions through global metagenomics.</title>
        <authorList>
            <person name="Schulz F."/>
            <person name="Roux S."/>
            <person name="Paez-Espino D."/>
            <person name="Jungbluth S."/>
            <person name="Walsh D.A."/>
            <person name="Denef V.J."/>
            <person name="McMahon K.D."/>
            <person name="Konstantinidis K.T."/>
            <person name="Eloe-Fadrosh E.A."/>
            <person name="Kyrpides N.C."/>
            <person name="Woyke T."/>
        </authorList>
    </citation>
    <scope>NUCLEOTIDE SEQUENCE</scope>
    <source>
        <strain evidence="2">GVMAG-M-3300023184-182</strain>
    </source>
</reference>
<proteinExistence type="predicted"/>
<name>A0A6C0HYM6_9ZZZZ</name>
<organism evidence="2">
    <name type="scientific">viral metagenome</name>
    <dbReference type="NCBI Taxonomy" id="1070528"/>
    <lineage>
        <taxon>unclassified sequences</taxon>
        <taxon>metagenomes</taxon>
        <taxon>organismal metagenomes</taxon>
    </lineage>
</organism>
<feature type="region of interest" description="Disordered" evidence="1">
    <location>
        <begin position="102"/>
        <end position="127"/>
    </location>
</feature>
<accession>A0A6C0HYM6</accession>
<feature type="compositionally biased region" description="Acidic residues" evidence="1">
    <location>
        <begin position="114"/>
        <end position="127"/>
    </location>
</feature>
<evidence type="ECO:0000313" key="2">
    <source>
        <dbReference type="EMBL" id="QHT85612.1"/>
    </source>
</evidence>
<sequence>MSSMKIQGISSELEKDYCESFNDTGIKFMFTVVIETMIMERKNIVQNFRSCVYAYEFTEDQLHLFSRSEIFLNRIDGSTLQLTEWEIEKLVNFERKKMWDHDDDDEKCAQTEQTVEEESSEKEDEDAQEKYIDSLKFDIECLQFDVTYAENQVKEQTSEIALLKEQLSIRDRELREVAMQLIIQMEEIILDRSLLDKDPLYKLPSFKRAQVGDPDYPEITVPQQKTLFTYPKRRMTGIDMDRNISNYASVYRGMLRWMSEEDFKKMCYLD</sequence>
<protein>
    <submittedName>
        <fullName evidence="2">Uncharacterized protein</fullName>
    </submittedName>
</protein>
<evidence type="ECO:0000256" key="1">
    <source>
        <dbReference type="SAM" id="MobiDB-lite"/>
    </source>
</evidence>
<dbReference type="EMBL" id="MN740043">
    <property type="protein sequence ID" value="QHT85612.1"/>
    <property type="molecule type" value="Genomic_DNA"/>
</dbReference>
<dbReference type="AlphaFoldDB" id="A0A6C0HYM6"/>